<keyword evidence="3" id="KW-1185">Reference proteome</keyword>
<comment type="caution">
    <text evidence="2">The sequence shown here is derived from an EMBL/GenBank/DDBJ whole genome shotgun (WGS) entry which is preliminary data.</text>
</comment>
<keyword evidence="1" id="KW-0175">Coiled coil</keyword>
<feature type="coiled-coil region" evidence="1">
    <location>
        <begin position="196"/>
        <end position="223"/>
    </location>
</feature>
<protein>
    <submittedName>
        <fullName evidence="2">Uncharacterized protein</fullName>
    </submittedName>
</protein>
<proteinExistence type="predicted"/>
<gene>
    <name evidence="2" type="ORF">CYNAS_LOCUS8546</name>
</gene>
<evidence type="ECO:0000256" key="1">
    <source>
        <dbReference type="SAM" id="Coils"/>
    </source>
</evidence>
<name>A0AA36GQU0_CYLNA</name>
<sequence length="272" mass="32206">MSSIAVISIAFVVTGLAEPEKVKIVDKKYDPCDPMWENPTAYSFISGLTGILRADIRKKNKRYNCQFERWAVSTRDVLKNIDKYDIAEVRKSAKQHKEKHPAWNARMFDVKVLYEKEFREFVEKWNTTFGCASNLDLEEEIRRGKQWNFTRKEEEANKEEKRITDTTYQLGVDEITMSQNYEKEKRRIAAEFEKGKQKIAAARKKLEKDREHLKEMRKALAFEKTVLENEKHSAAVRAESDNILGLHSYERKDNETFDVTNETLYYYVCYYY</sequence>
<reference evidence="2" key="1">
    <citation type="submission" date="2023-07" db="EMBL/GenBank/DDBJ databases">
        <authorList>
            <consortium name="CYATHOMIX"/>
        </authorList>
    </citation>
    <scope>NUCLEOTIDE SEQUENCE</scope>
    <source>
        <strain evidence="2">N/A</strain>
    </source>
</reference>
<dbReference type="EMBL" id="CATQJL010000223">
    <property type="protein sequence ID" value="CAJ0596563.1"/>
    <property type="molecule type" value="Genomic_DNA"/>
</dbReference>
<dbReference type="AlphaFoldDB" id="A0AA36GQU0"/>
<dbReference type="Proteomes" id="UP001176961">
    <property type="component" value="Unassembled WGS sequence"/>
</dbReference>
<accession>A0AA36GQU0</accession>
<evidence type="ECO:0000313" key="3">
    <source>
        <dbReference type="Proteomes" id="UP001176961"/>
    </source>
</evidence>
<evidence type="ECO:0000313" key="2">
    <source>
        <dbReference type="EMBL" id="CAJ0596563.1"/>
    </source>
</evidence>
<organism evidence="2 3">
    <name type="scientific">Cylicocyclus nassatus</name>
    <name type="common">Nematode worm</name>
    <dbReference type="NCBI Taxonomy" id="53992"/>
    <lineage>
        <taxon>Eukaryota</taxon>
        <taxon>Metazoa</taxon>
        <taxon>Ecdysozoa</taxon>
        <taxon>Nematoda</taxon>
        <taxon>Chromadorea</taxon>
        <taxon>Rhabditida</taxon>
        <taxon>Rhabditina</taxon>
        <taxon>Rhabditomorpha</taxon>
        <taxon>Strongyloidea</taxon>
        <taxon>Strongylidae</taxon>
        <taxon>Cylicocyclus</taxon>
    </lineage>
</organism>